<evidence type="ECO:0000313" key="3">
    <source>
        <dbReference type="Proteomes" id="UP000831537"/>
    </source>
</evidence>
<feature type="signal peptide" evidence="1">
    <location>
        <begin position="1"/>
        <end position="19"/>
    </location>
</feature>
<dbReference type="SUPFAM" id="SSF50998">
    <property type="entry name" value="Quinoprotein alcohol dehydrogenase-like"/>
    <property type="match status" value="1"/>
</dbReference>
<dbReference type="PANTHER" id="PTHR42754:SF1">
    <property type="entry name" value="LIPOPROTEIN"/>
    <property type="match status" value="1"/>
</dbReference>
<feature type="chain" id="PRO_5045503819" evidence="1">
    <location>
        <begin position="20"/>
        <end position="394"/>
    </location>
</feature>
<reference evidence="2 3" key="1">
    <citation type="submission" date="2022-04" db="EMBL/GenBank/DDBJ databases">
        <title>Gracilibacillus sp. isolated from saltern.</title>
        <authorList>
            <person name="Won M."/>
            <person name="Lee C.-M."/>
            <person name="Woen H.-Y."/>
            <person name="Kwon S.-W."/>
        </authorList>
    </citation>
    <scope>NUCLEOTIDE SEQUENCE [LARGE SCALE GENOMIC DNA]</scope>
    <source>
        <strain evidence="2 3">SSPM10-3</strain>
    </source>
</reference>
<dbReference type="RefSeq" id="WP_244740925.1">
    <property type="nucleotide sequence ID" value="NZ_CP095071.1"/>
</dbReference>
<keyword evidence="1" id="KW-0732">Signal</keyword>
<evidence type="ECO:0000313" key="2">
    <source>
        <dbReference type="EMBL" id="UOQ83762.1"/>
    </source>
</evidence>
<keyword evidence="3" id="KW-1185">Reference proteome</keyword>
<sequence>MRLLNIVLTTVFLFMCWNAGGNVTQATGSEEPDLAWQKSLEEAGAVKEKVKNGFLFAKLENDKIIIQHTGVSGTVKQVTTAPNPDLDALNAFTLTDNGNFVIAGLIRNQDAPFNKIHFVKIAKSGEILWERKSDKLSKNTKGNLVQTGGGYYYSNTLPISNQQSQNEDILLMKLNESGESIWTKSLGGDYRDLAKDLLPNEDGGVLVAGNWIKRPGDWSTEDADAYLASFQSDGTMEWELKHETGAYTSISAIERDDNGNIIVAGYDGSVNYYPSVNISGYVFSIDQNANVLWEQTLPDEQRDSTFSDVQLAHDGNLLLTGYANYQPINAGMYDSDLYVTKINRNGETIWEKLLQEDANPLEGTSIQQTHGNATLILTNKDLDRFITKLEPAHP</sequence>
<accession>A0ABY4GJ16</accession>
<dbReference type="InterPro" id="IPR011047">
    <property type="entry name" value="Quinoprotein_ADH-like_sf"/>
</dbReference>
<dbReference type="EMBL" id="CP095071">
    <property type="protein sequence ID" value="UOQ83762.1"/>
    <property type="molecule type" value="Genomic_DNA"/>
</dbReference>
<dbReference type="Proteomes" id="UP000831537">
    <property type="component" value="Chromosome"/>
</dbReference>
<gene>
    <name evidence="2" type="ORF">MUN87_13470</name>
</gene>
<proteinExistence type="predicted"/>
<organism evidence="2 3">
    <name type="scientific">Gracilibacillus salinarum</name>
    <dbReference type="NCBI Taxonomy" id="2932255"/>
    <lineage>
        <taxon>Bacteria</taxon>
        <taxon>Bacillati</taxon>
        <taxon>Bacillota</taxon>
        <taxon>Bacilli</taxon>
        <taxon>Bacillales</taxon>
        <taxon>Bacillaceae</taxon>
        <taxon>Gracilibacillus</taxon>
    </lineage>
</organism>
<evidence type="ECO:0000256" key="1">
    <source>
        <dbReference type="SAM" id="SignalP"/>
    </source>
</evidence>
<dbReference type="InterPro" id="IPR015943">
    <property type="entry name" value="WD40/YVTN_repeat-like_dom_sf"/>
</dbReference>
<name>A0ABY4GJ16_9BACI</name>
<protein>
    <submittedName>
        <fullName evidence="2">Uncharacterized protein</fullName>
    </submittedName>
</protein>
<dbReference type="PANTHER" id="PTHR42754">
    <property type="entry name" value="ENDOGLUCANASE"/>
    <property type="match status" value="1"/>
</dbReference>
<dbReference type="Gene3D" id="2.130.10.10">
    <property type="entry name" value="YVTN repeat-like/Quinoprotein amine dehydrogenase"/>
    <property type="match status" value="1"/>
</dbReference>